<proteinExistence type="inferred from homology"/>
<dbReference type="RefSeq" id="WP_085932241.1">
    <property type="nucleotide sequence ID" value="NZ_FUWJ01000001.1"/>
</dbReference>
<feature type="transmembrane region" description="Helical" evidence="9">
    <location>
        <begin position="147"/>
        <end position="165"/>
    </location>
</feature>
<dbReference type="GO" id="GO:0005886">
    <property type="term" value="C:plasma membrane"/>
    <property type="evidence" value="ECO:0007669"/>
    <property type="project" value="UniProtKB-SubCell"/>
</dbReference>
<dbReference type="EMBL" id="FUWJ01000001">
    <property type="protein sequence ID" value="SJZ34181.1"/>
    <property type="molecule type" value="Genomic_DNA"/>
</dbReference>
<protein>
    <submittedName>
        <fullName evidence="10">Branched-chain amino acid transport system permease protein</fullName>
    </submittedName>
</protein>
<evidence type="ECO:0000256" key="7">
    <source>
        <dbReference type="ARBA" id="ARBA00023136"/>
    </source>
</evidence>
<dbReference type="Pfam" id="PF02653">
    <property type="entry name" value="BPD_transp_2"/>
    <property type="match status" value="1"/>
</dbReference>
<dbReference type="Proteomes" id="UP000190092">
    <property type="component" value="Unassembled WGS sequence"/>
</dbReference>
<feature type="transmembrane region" description="Helical" evidence="9">
    <location>
        <begin position="36"/>
        <end position="53"/>
    </location>
</feature>
<dbReference type="CDD" id="cd06582">
    <property type="entry name" value="TM_PBP1_LivH_like"/>
    <property type="match status" value="1"/>
</dbReference>
<keyword evidence="11" id="KW-1185">Reference proteome</keyword>
<evidence type="ECO:0000313" key="11">
    <source>
        <dbReference type="Proteomes" id="UP000190092"/>
    </source>
</evidence>
<dbReference type="OrthoDB" id="9778908at2"/>
<dbReference type="InterPro" id="IPR001851">
    <property type="entry name" value="ABC_transp_permease"/>
</dbReference>
<dbReference type="AlphaFoldDB" id="A0A1T4JVK2"/>
<evidence type="ECO:0000256" key="3">
    <source>
        <dbReference type="ARBA" id="ARBA00022475"/>
    </source>
</evidence>
<reference evidence="11" key="1">
    <citation type="submission" date="2017-02" db="EMBL/GenBank/DDBJ databases">
        <authorList>
            <person name="Varghese N."/>
            <person name="Submissions S."/>
        </authorList>
    </citation>
    <scope>NUCLEOTIDE SEQUENCE [LARGE SCALE GENOMIC DNA]</scope>
    <source>
        <strain evidence="11">ATCC 27094</strain>
    </source>
</reference>
<dbReference type="GO" id="GO:0022857">
    <property type="term" value="F:transmembrane transporter activity"/>
    <property type="evidence" value="ECO:0007669"/>
    <property type="project" value="InterPro"/>
</dbReference>
<dbReference type="PANTHER" id="PTHR11795">
    <property type="entry name" value="BRANCHED-CHAIN AMINO ACID TRANSPORT SYSTEM PERMEASE PROTEIN LIVH"/>
    <property type="match status" value="1"/>
</dbReference>
<dbReference type="InterPro" id="IPR052157">
    <property type="entry name" value="BCAA_transport_permease"/>
</dbReference>
<evidence type="ECO:0000256" key="2">
    <source>
        <dbReference type="ARBA" id="ARBA00022448"/>
    </source>
</evidence>
<comment type="subcellular location">
    <subcellularLocation>
        <location evidence="1">Cell membrane</location>
        <topology evidence="1">Multi-pass membrane protein</topology>
    </subcellularLocation>
</comment>
<evidence type="ECO:0000313" key="10">
    <source>
        <dbReference type="EMBL" id="SJZ34181.1"/>
    </source>
</evidence>
<gene>
    <name evidence="10" type="ORF">SAMN02745126_00510</name>
</gene>
<evidence type="ECO:0000256" key="5">
    <source>
        <dbReference type="ARBA" id="ARBA00022970"/>
    </source>
</evidence>
<evidence type="ECO:0000256" key="8">
    <source>
        <dbReference type="ARBA" id="ARBA00037998"/>
    </source>
</evidence>
<name>A0A1T4JVK2_9HYPH</name>
<keyword evidence="7 9" id="KW-0472">Membrane</keyword>
<dbReference type="GO" id="GO:0006865">
    <property type="term" value="P:amino acid transport"/>
    <property type="evidence" value="ECO:0007669"/>
    <property type="project" value="UniProtKB-KW"/>
</dbReference>
<dbReference type="STRING" id="225324.SAMN02745126_00510"/>
<evidence type="ECO:0000256" key="4">
    <source>
        <dbReference type="ARBA" id="ARBA00022692"/>
    </source>
</evidence>
<evidence type="ECO:0000256" key="9">
    <source>
        <dbReference type="SAM" id="Phobius"/>
    </source>
</evidence>
<evidence type="ECO:0000256" key="1">
    <source>
        <dbReference type="ARBA" id="ARBA00004651"/>
    </source>
</evidence>
<keyword evidence="2" id="KW-0813">Transport</keyword>
<keyword evidence="6 9" id="KW-1133">Transmembrane helix</keyword>
<feature type="transmembrane region" description="Helical" evidence="9">
    <location>
        <begin position="97"/>
        <end position="120"/>
    </location>
</feature>
<keyword evidence="4 9" id="KW-0812">Transmembrane</keyword>
<comment type="similarity">
    <text evidence="8">Belongs to the binding-protein-dependent transport system permease family. LivHM subfamily.</text>
</comment>
<keyword evidence="3" id="KW-1003">Cell membrane</keyword>
<feature type="transmembrane region" description="Helical" evidence="9">
    <location>
        <begin position="12"/>
        <end position="30"/>
    </location>
</feature>
<feature type="transmembrane region" description="Helical" evidence="9">
    <location>
        <begin position="192"/>
        <end position="218"/>
    </location>
</feature>
<feature type="transmembrane region" description="Helical" evidence="9">
    <location>
        <begin position="65"/>
        <end position="85"/>
    </location>
</feature>
<sequence>MDLQTLVSILESGAALGILYALMAFGLAIVWTTLGIFNFAHGAFIATGAYLAWQFGNAAGFGLGYWAGAILAVLAMFALGVVVQTLLVRPFERHRDIVLLTVITTLAGASIITNLLNVIWGPRMKQIEPALGGEVTVGLVHVRSQELVMVVVVAATLFAIGWFLLRTPLGRSMRAVAQNREAAQLMGLDVRLLYALTFGLAAAVAGLAGVFIGSIRFMSPTMGDDPLQKALVVVILGGVARFTSSIYAAFAVGIIEAFSTYFVGLYWTPAVLFGLMIAVLIIKPEGLFGRRQRSV</sequence>
<keyword evidence="5" id="KW-0029">Amino-acid transport</keyword>
<evidence type="ECO:0000256" key="6">
    <source>
        <dbReference type="ARBA" id="ARBA00022989"/>
    </source>
</evidence>
<organism evidence="10 11">
    <name type="scientific">Enhydrobacter aerosaccus</name>
    <dbReference type="NCBI Taxonomy" id="225324"/>
    <lineage>
        <taxon>Bacteria</taxon>
        <taxon>Pseudomonadati</taxon>
        <taxon>Pseudomonadota</taxon>
        <taxon>Alphaproteobacteria</taxon>
        <taxon>Hyphomicrobiales</taxon>
        <taxon>Enhydrobacter</taxon>
    </lineage>
</organism>
<feature type="transmembrane region" description="Helical" evidence="9">
    <location>
        <begin position="261"/>
        <end position="282"/>
    </location>
</feature>
<accession>A0A1T4JVK2</accession>
<feature type="transmembrane region" description="Helical" evidence="9">
    <location>
        <begin position="230"/>
        <end position="255"/>
    </location>
</feature>
<dbReference type="PANTHER" id="PTHR11795:SF442">
    <property type="entry name" value="ABC TRANSPORTER ATP-BINDING PROTEIN"/>
    <property type="match status" value="1"/>
</dbReference>